<comment type="caution">
    <text evidence="1">The sequence shown here is derived from an EMBL/GenBank/DDBJ whole genome shotgun (WGS) entry which is preliminary data.</text>
</comment>
<dbReference type="Proteomes" id="UP001162156">
    <property type="component" value="Unassembled WGS sequence"/>
</dbReference>
<protein>
    <submittedName>
        <fullName evidence="1">Uncharacterized protein</fullName>
    </submittedName>
</protein>
<keyword evidence="2" id="KW-1185">Reference proteome</keyword>
<name>A0AAV8XHK0_9CUCU</name>
<organism evidence="1 2">
    <name type="scientific">Rhamnusium bicolor</name>
    <dbReference type="NCBI Taxonomy" id="1586634"/>
    <lineage>
        <taxon>Eukaryota</taxon>
        <taxon>Metazoa</taxon>
        <taxon>Ecdysozoa</taxon>
        <taxon>Arthropoda</taxon>
        <taxon>Hexapoda</taxon>
        <taxon>Insecta</taxon>
        <taxon>Pterygota</taxon>
        <taxon>Neoptera</taxon>
        <taxon>Endopterygota</taxon>
        <taxon>Coleoptera</taxon>
        <taxon>Polyphaga</taxon>
        <taxon>Cucujiformia</taxon>
        <taxon>Chrysomeloidea</taxon>
        <taxon>Cerambycidae</taxon>
        <taxon>Lepturinae</taxon>
        <taxon>Rhagiini</taxon>
        <taxon>Rhamnusium</taxon>
    </lineage>
</organism>
<dbReference type="EMBL" id="JANEYF010003251">
    <property type="protein sequence ID" value="KAJ8937937.1"/>
    <property type="molecule type" value="Genomic_DNA"/>
</dbReference>
<accession>A0AAV8XHK0</accession>
<dbReference type="AlphaFoldDB" id="A0AAV8XHK0"/>
<reference evidence="1" key="1">
    <citation type="journal article" date="2023" name="Insect Mol. Biol.">
        <title>Genome sequencing provides insights into the evolution of gene families encoding plant cell wall-degrading enzymes in longhorned beetles.</title>
        <authorList>
            <person name="Shin N.R."/>
            <person name="Okamura Y."/>
            <person name="Kirsch R."/>
            <person name="Pauchet Y."/>
        </authorList>
    </citation>
    <scope>NUCLEOTIDE SEQUENCE</scope>
    <source>
        <strain evidence="1">RBIC_L_NR</strain>
    </source>
</reference>
<evidence type="ECO:0000313" key="2">
    <source>
        <dbReference type="Proteomes" id="UP001162156"/>
    </source>
</evidence>
<gene>
    <name evidence="1" type="ORF">NQ314_011656</name>
</gene>
<proteinExistence type="predicted"/>
<evidence type="ECO:0000313" key="1">
    <source>
        <dbReference type="EMBL" id="KAJ8937937.1"/>
    </source>
</evidence>
<sequence>MPKNTNFNREVIESLIEDTISLTDAERLEETANLIIRTENPDIKVFNLEILPNIDNIRLQCYLKNYIIRNMAYIMKVLSMARKKPHLINFLFLKEQLESVKEVPQEKTVSTQTIKTQSKNAMKSQTYEMRSKIQQTMNDNYSNVPKPSNFIYGLRGRKDKEQFIIDLTRPVEE</sequence>